<keyword evidence="4" id="KW-1185">Reference proteome</keyword>
<keyword evidence="2" id="KW-0732">Signal</keyword>
<feature type="chain" id="PRO_5046210888" evidence="2">
    <location>
        <begin position="27"/>
        <end position="198"/>
    </location>
</feature>
<evidence type="ECO:0000256" key="2">
    <source>
        <dbReference type="SAM" id="SignalP"/>
    </source>
</evidence>
<feature type="compositionally biased region" description="Low complexity" evidence="1">
    <location>
        <begin position="62"/>
        <end position="81"/>
    </location>
</feature>
<gene>
    <name evidence="3" type="ORF">NF557_03580</name>
</gene>
<dbReference type="PROSITE" id="PS51257">
    <property type="entry name" value="PROKAR_LIPOPROTEIN"/>
    <property type="match status" value="1"/>
</dbReference>
<feature type="compositionally biased region" description="Low complexity" evidence="1">
    <location>
        <begin position="32"/>
        <end position="53"/>
    </location>
</feature>
<feature type="region of interest" description="Disordered" evidence="1">
    <location>
        <begin position="26"/>
        <end position="97"/>
    </location>
</feature>
<name>A0ABY4YK62_9MICO</name>
<dbReference type="Proteomes" id="UP001056535">
    <property type="component" value="Chromosome"/>
</dbReference>
<dbReference type="RefSeq" id="WP_252621714.1">
    <property type="nucleotide sequence ID" value="NZ_CP099490.1"/>
</dbReference>
<dbReference type="EMBL" id="CP099490">
    <property type="protein sequence ID" value="USQ77012.1"/>
    <property type="molecule type" value="Genomic_DNA"/>
</dbReference>
<reference evidence="3" key="1">
    <citation type="submission" date="2022-06" db="EMBL/GenBank/DDBJ databases">
        <title>Ornithinimicrobium JY.X270.</title>
        <authorList>
            <person name="Huang Y."/>
        </authorList>
    </citation>
    <scope>NUCLEOTIDE SEQUENCE</scope>
    <source>
        <strain evidence="3">JY.X270</strain>
    </source>
</reference>
<protein>
    <submittedName>
        <fullName evidence="3">DUF2599 domain-containing protein</fullName>
    </submittedName>
</protein>
<feature type="signal peptide" evidence="2">
    <location>
        <begin position="1"/>
        <end position="26"/>
    </location>
</feature>
<sequence>MSRSVGHRLSAALLIVGMSALTGACAGPPTSPTAEPTGLTTGLTTEPTPEPGASSPSEVAGSATTQRPSPPTSSTHPSTHPAPEEASRTGAAPSPCESEALIEAAEWIELDGRSSLEVRPTEVLRQCGLHGASEKAWPEVLELIPDADTDGMREQFTCHVLFAPTKDVWHLEPWRPVVDGPQLLAARCNPGGADPDLG</sequence>
<dbReference type="Pfam" id="PF10783">
    <property type="entry name" value="DUF2599"/>
    <property type="match status" value="1"/>
</dbReference>
<evidence type="ECO:0000256" key="1">
    <source>
        <dbReference type="SAM" id="MobiDB-lite"/>
    </source>
</evidence>
<dbReference type="InterPro" id="IPR019719">
    <property type="entry name" value="DUF2599"/>
</dbReference>
<evidence type="ECO:0000313" key="4">
    <source>
        <dbReference type="Proteomes" id="UP001056535"/>
    </source>
</evidence>
<accession>A0ABY4YK62</accession>
<organism evidence="3 4">
    <name type="scientific">Ornithinimicrobium cryptoxanthini</name>
    <dbReference type="NCBI Taxonomy" id="2934161"/>
    <lineage>
        <taxon>Bacteria</taxon>
        <taxon>Bacillati</taxon>
        <taxon>Actinomycetota</taxon>
        <taxon>Actinomycetes</taxon>
        <taxon>Micrococcales</taxon>
        <taxon>Ornithinimicrobiaceae</taxon>
        <taxon>Ornithinimicrobium</taxon>
    </lineage>
</organism>
<evidence type="ECO:0000313" key="3">
    <source>
        <dbReference type="EMBL" id="USQ77012.1"/>
    </source>
</evidence>
<proteinExistence type="predicted"/>